<evidence type="ECO:0000256" key="1">
    <source>
        <dbReference type="SAM" id="MobiDB-lite"/>
    </source>
</evidence>
<feature type="compositionally biased region" description="Basic and acidic residues" evidence="1">
    <location>
        <begin position="158"/>
        <end position="169"/>
    </location>
</feature>
<evidence type="ECO:0000313" key="2">
    <source>
        <dbReference type="EMBL" id="KAG8477496.1"/>
    </source>
</evidence>
<dbReference type="EMBL" id="JAHUZN010000011">
    <property type="protein sequence ID" value="KAG8477496.1"/>
    <property type="molecule type" value="Genomic_DNA"/>
</dbReference>
<keyword evidence="3" id="KW-1185">Reference proteome</keyword>
<dbReference type="Proteomes" id="UP000701853">
    <property type="component" value="Chromosome 11"/>
</dbReference>
<evidence type="ECO:0008006" key="4">
    <source>
        <dbReference type="Google" id="ProtNLM"/>
    </source>
</evidence>
<sequence>MSFTPPPPPVFTGENYHIWVVKMKTYLQAHDLWSVVENDAEPPPLRANPTIAQMRQHAEETAKKPKAMACLQNGVSDVIFTRIMACDSPKQAWDRLKEEFMGSEKTRQQQLINLRRDFENLKMKEAESIKQYSDRIMTTVNSIRLLGDDFAESRVVEKRRANRQEEHSEGAFQAKARESSNSSQKGKSLGLRKMRSREEIQAGEVTHHALTARGPHIQRSSVGEDQMFNAGNANNLVMLRSFAGIKAKHQHNKIRHRLLKMFQLRRSMSLVHLAFQPRAEPSAVG</sequence>
<dbReference type="Pfam" id="PF14223">
    <property type="entry name" value="Retrotran_gag_2"/>
    <property type="match status" value="1"/>
</dbReference>
<comment type="caution">
    <text evidence="2">The sequence shown here is derived from an EMBL/GenBank/DDBJ whole genome shotgun (WGS) entry which is preliminary data.</text>
</comment>
<name>A0A8J5YCJ7_9ROSI</name>
<proteinExistence type="predicted"/>
<protein>
    <recommendedName>
        <fullName evidence="4">DUF4219 domain-containing protein</fullName>
    </recommendedName>
</protein>
<evidence type="ECO:0000313" key="3">
    <source>
        <dbReference type="Proteomes" id="UP000701853"/>
    </source>
</evidence>
<organism evidence="2 3">
    <name type="scientific">Gossypium anomalum</name>
    <dbReference type="NCBI Taxonomy" id="47600"/>
    <lineage>
        <taxon>Eukaryota</taxon>
        <taxon>Viridiplantae</taxon>
        <taxon>Streptophyta</taxon>
        <taxon>Embryophyta</taxon>
        <taxon>Tracheophyta</taxon>
        <taxon>Spermatophyta</taxon>
        <taxon>Magnoliopsida</taxon>
        <taxon>eudicotyledons</taxon>
        <taxon>Gunneridae</taxon>
        <taxon>Pentapetalae</taxon>
        <taxon>rosids</taxon>
        <taxon>malvids</taxon>
        <taxon>Malvales</taxon>
        <taxon>Malvaceae</taxon>
        <taxon>Malvoideae</taxon>
        <taxon>Gossypium</taxon>
    </lineage>
</organism>
<accession>A0A8J5YCJ7</accession>
<dbReference type="PANTHER" id="PTHR35317:SF31">
    <property type="entry name" value="DUF4219 DOMAIN-CONTAINING PROTEIN"/>
    <property type="match status" value="1"/>
</dbReference>
<gene>
    <name evidence="2" type="ORF">CXB51_029953</name>
</gene>
<feature type="region of interest" description="Disordered" evidence="1">
    <location>
        <begin position="158"/>
        <end position="194"/>
    </location>
</feature>
<dbReference type="AlphaFoldDB" id="A0A8J5YCJ7"/>
<reference evidence="2 3" key="1">
    <citation type="journal article" date="2021" name="bioRxiv">
        <title>The Gossypium anomalum genome as a resource for cotton improvement and evolutionary analysis of hybrid incompatibility.</title>
        <authorList>
            <person name="Grover C.E."/>
            <person name="Yuan D."/>
            <person name="Arick M.A."/>
            <person name="Miller E.R."/>
            <person name="Hu G."/>
            <person name="Peterson D.G."/>
            <person name="Wendel J.F."/>
            <person name="Udall J.A."/>
        </authorList>
    </citation>
    <scope>NUCLEOTIDE SEQUENCE [LARGE SCALE GENOMIC DNA]</scope>
    <source>
        <strain evidence="2">JFW-Udall</strain>
        <tissue evidence="2">Leaf</tissue>
    </source>
</reference>
<dbReference type="PANTHER" id="PTHR35317">
    <property type="entry name" value="OS04G0629600 PROTEIN"/>
    <property type="match status" value="1"/>
</dbReference>
<dbReference type="OrthoDB" id="8063676at2759"/>